<dbReference type="InterPro" id="IPR053164">
    <property type="entry name" value="IS1016-like_transposase"/>
</dbReference>
<reference evidence="1" key="1">
    <citation type="submission" date="2017-05" db="UniProtKB">
        <authorList>
            <consortium name="EnsemblMetazoa"/>
        </authorList>
    </citation>
    <scope>IDENTIFICATION</scope>
</reference>
<dbReference type="PANTHER" id="PTHR47163:SF2">
    <property type="entry name" value="SI:DKEY-17M8.2"/>
    <property type="match status" value="1"/>
</dbReference>
<evidence type="ECO:0008006" key="2">
    <source>
        <dbReference type="Google" id="ProtNLM"/>
    </source>
</evidence>
<organism evidence="1">
    <name type="scientific">Amphimedon queenslandica</name>
    <name type="common">Sponge</name>
    <dbReference type="NCBI Taxonomy" id="400682"/>
    <lineage>
        <taxon>Eukaryota</taxon>
        <taxon>Metazoa</taxon>
        <taxon>Porifera</taxon>
        <taxon>Demospongiae</taxon>
        <taxon>Heteroscleromorpha</taxon>
        <taxon>Haplosclerida</taxon>
        <taxon>Niphatidae</taxon>
        <taxon>Amphimedon</taxon>
    </lineage>
</organism>
<accession>A0A1X7UI90</accession>
<name>A0A1X7UI90_AMPQE</name>
<proteinExistence type="predicted"/>
<dbReference type="PANTHER" id="PTHR47163">
    <property type="entry name" value="DDE_TNP_IS1595 DOMAIN-CONTAINING PROTEIN"/>
    <property type="match status" value="1"/>
</dbReference>
<dbReference type="STRING" id="400682.A0A1X7UI90"/>
<dbReference type="AlphaFoldDB" id="A0A1X7UI90"/>
<sequence>MLLLEQSSIPMSGGLTEELYAQQPNISSHATVNHCIQFVAPNGVHTQSIESYWNKTKIKLKRMRGCHCHQIPSYLGEFMWRERFGKTERETADNIMLHNSQQYPV</sequence>
<evidence type="ECO:0000313" key="1">
    <source>
        <dbReference type="EnsemblMetazoa" id="Aqu2.1.27669_001"/>
    </source>
</evidence>
<protein>
    <recommendedName>
        <fullName evidence="2">ISXO2-like transposase domain-containing protein</fullName>
    </recommendedName>
</protein>
<dbReference type="EnsemblMetazoa" id="Aqu2.1.27669_001">
    <property type="protein sequence ID" value="Aqu2.1.27669_001"/>
    <property type="gene ID" value="Aqu2.1.27669"/>
</dbReference>
<dbReference type="OrthoDB" id="10062329at2759"/>
<dbReference type="InParanoid" id="A0A1X7UI90"/>